<sequence>MKKEFLIVFLFLSFFFVFPHKTKAARQRTRKPKKELTYTARGVVSRVKFRPDRLGLLLNFSNFQNLQSGRYELIYDTNGVTQGAGGSIILGDSSTKELLFGTCSGNVCNFHENISNARLSIVSTLKDGTVILKPYRIKV</sequence>
<dbReference type="EMBL" id="PEZT01000028">
    <property type="protein sequence ID" value="PIS08749.1"/>
    <property type="molecule type" value="Genomic_DNA"/>
</dbReference>
<evidence type="ECO:0000313" key="1">
    <source>
        <dbReference type="EMBL" id="PIS08749.1"/>
    </source>
</evidence>
<accession>A0A2H0WA11</accession>
<gene>
    <name evidence="1" type="ORF">COT75_04680</name>
</gene>
<dbReference type="AlphaFoldDB" id="A0A2H0WA11"/>
<protein>
    <submittedName>
        <fullName evidence="1">Uncharacterized protein</fullName>
    </submittedName>
</protein>
<organism evidence="1 2">
    <name type="scientific">Candidatus Beckwithbacteria bacterium CG10_big_fil_rev_8_21_14_0_10_34_10</name>
    <dbReference type="NCBI Taxonomy" id="1974495"/>
    <lineage>
        <taxon>Bacteria</taxon>
        <taxon>Candidatus Beckwithiibacteriota</taxon>
    </lineage>
</organism>
<comment type="caution">
    <text evidence="1">The sequence shown here is derived from an EMBL/GenBank/DDBJ whole genome shotgun (WGS) entry which is preliminary data.</text>
</comment>
<name>A0A2H0WA11_9BACT</name>
<dbReference type="Proteomes" id="UP000230093">
    <property type="component" value="Unassembled WGS sequence"/>
</dbReference>
<proteinExistence type="predicted"/>
<evidence type="ECO:0000313" key="2">
    <source>
        <dbReference type="Proteomes" id="UP000230093"/>
    </source>
</evidence>
<reference evidence="2" key="1">
    <citation type="submission" date="2017-09" db="EMBL/GenBank/DDBJ databases">
        <title>Depth-based differentiation of microbial function through sediment-hosted aquifers and enrichment of novel symbionts in the deep terrestrial subsurface.</title>
        <authorList>
            <person name="Probst A.J."/>
            <person name="Ladd B."/>
            <person name="Jarett J.K."/>
            <person name="Geller-Mcgrath D.E."/>
            <person name="Sieber C.M.K."/>
            <person name="Emerson J.B."/>
            <person name="Anantharaman K."/>
            <person name="Thomas B.C."/>
            <person name="Malmstrom R."/>
            <person name="Stieglmeier M."/>
            <person name="Klingl A."/>
            <person name="Woyke T."/>
            <person name="Ryan C.M."/>
            <person name="Banfield J.F."/>
        </authorList>
    </citation>
    <scope>NUCLEOTIDE SEQUENCE [LARGE SCALE GENOMIC DNA]</scope>
</reference>